<dbReference type="InterPro" id="IPR022002">
    <property type="entry name" value="ChsH2_Znr"/>
</dbReference>
<dbReference type="RefSeq" id="WP_189651266.1">
    <property type="nucleotide sequence ID" value="NZ_BMRC01000018.1"/>
</dbReference>
<gene>
    <name evidence="3" type="ORF">ACFFV7_41325</name>
</gene>
<reference evidence="3 4" key="1">
    <citation type="submission" date="2024-09" db="EMBL/GenBank/DDBJ databases">
        <authorList>
            <person name="Sun Q."/>
            <person name="Mori K."/>
        </authorList>
    </citation>
    <scope>NUCLEOTIDE SEQUENCE [LARGE SCALE GENOMIC DNA]</scope>
    <source>
        <strain evidence="3 4">CCM 3426</strain>
    </source>
</reference>
<dbReference type="InterPro" id="IPR012340">
    <property type="entry name" value="NA-bd_OB-fold"/>
</dbReference>
<dbReference type="InterPro" id="IPR052513">
    <property type="entry name" value="Thioester_dehydratase-like"/>
</dbReference>
<accession>A0ABV5ITQ4</accession>
<dbReference type="PANTHER" id="PTHR34075">
    <property type="entry name" value="BLR3430 PROTEIN"/>
    <property type="match status" value="1"/>
</dbReference>
<dbReference type="InterPro" id="IPR002878">
    <property type="entry name" value="ChsH2_C"/>
</dbReference>
<dbReference type="Proteomes" id="UP001589647">
    <property type="component" value="Unassembled WGS sequence"/>
</dbReference>
<dbReference type="Pfam" id="PF01796">
    <property type="entry name" value="OB_ChsH2_C"/>
    <property type="match status" value="1"/>
</dbReference>
<protein>
    <submittedName>
        <fullName evidence="3">Zn-ribbon domain-containing OB-fold protein</fullName>
    </submittedName>
</protein>
<dbReference type="Pfam" id="PF12172">
    <property type="entry name" value="zf-ChsH2"/>
    <property type="match status" value="1"/>
</dbReference>
<sequence>MNDFWEATRGRRLLVQRCRACGAHQHYPRILCVACGRGDLDLAEATGRATVDSFTVVHRAPAAGFDPPYVLARVRLAEGPILLTHLVGDAEWACDLPVRLDWRPLPDGRHLPVFRIQEQ</sequence>
<evidence type="ECO:0000259" key="1">
    <source>
        <dbReference type="Pfam" id="PF01796"/>
    </source>
</evidence>
<proteinExistence type="predicted"/>
<dbReference type="Gene3D" id="6.10.30.10">
    <property type="match status" value="1"/>
</dbReference>
<organism evidence="3 4">
    <name type="scientific">Nonomuraea spiralis</name>
    <dbReference type="NCBI Taxonomy" id="46182"/>
    <lineage>
        <taxon>Bacteria</taxon>
        <taxon>Bacillati</taxon>
        <taxon>Actinomycetota</taxon>
        <taxon>Actinomycetes</taxon>
        <taxon>Streptosporangiales</taxon>
        <taxon>Streptosporangiaceae</taxon>
        <taxon>Nonomuraea</taxon>
    </lineage>
</organism>
<keyword evidence="4" id="KW-1185">Reference proteome</keyword>
<feature type="domain" description="ChsH2 rubredoxin-like zinc ribbon" evidence="2">
    <location>
        <begin position="5"/>
        <end position="41"/>
    </location>
</feature>
<name>A0ABV5ITQ4_9ACTN</name>
<evidence type="ECO:0000259" key="2">
    <source>
        <dbReference type="Pfam" id="PF12172"/>
    </source>
</evidence>
<comment type="caution">
    <text evidence="3">The sequence shown here is derived from an EMBL/GenBank/DDBJ whole genome shotgun (WGS) entry which is preliminary data.</text>
</comment>
<dbReference type="SUPFAM" id="SSF50249">
    <property type="entry name" value="Nucleic acid-binding proteins"/>
    <property type="match status" value="1"/>
</dbReference>
<evidence type="ECO:0000313" key="3">
    <source>
        <dbReference type="EMBL" id="MFB9207682.1"/>
    </source>
</evidence>
<dbReference type="PANTHER" id="PTHR34075:SF5">
    <property type="entry name" value="BLR3430 PROTEIN"/>
    <property type="match status" value="1"/>
</dbReference>
<feature type="domain" description="ChsH2 C-terminal OB-fold" evidence="1">
    <location>
        <begin position="44"/>
        <end position="103"/>
    </location>
</feature>
<dbReference type="EMBL" id="JBHMEI010000063">
    <property type="protein sequence ID" value="MFB9207682.1"/>
    <property type="molecule type" value="Genomic_DNA"/>
</dbReference>
<evidence type="ECO:0000313" key="4">
    <source>
        <dbReference type="Proteomes" id="UP001589647"/>
    </source>
</evidence>